<keyword evidence="1" id="KW-1133">Transmembrane helix</keyword>
<evidence type="ECO:0000313" key="2">
    <source>
        <dbReference type="EMBL" id="QNO07471.1"/>
    </source>
</evidence>
<evidence type="ECO:0000256" key="1">
    <source>
        <dbReference type="SAM" id="Phobius"/>
    </source>
</evidence>
<gene>
    <name evidence="2" type="ORF">barba128C_phanotate121</name>
</gene>
<protein>
    <submittedName>
        <fullName evidence="2">Uncharacterized protein</fullName>
    </submittedName>
</protein>
<sequence>MYQTKSLLVSSFFNSILFIFYLTLLYLISKTICRLVVGQNVWWSIRQFVGWLLDKMSGGL</sequence>
<organism evidence="2 3">
    <name type="scientific">Rheinheimera phage vB_RspM_barba_12-8C</name>
    <dbReference type="NCBI Taxonomy" id="2743883"/>
    <lineage>
        <taxon>Viruses</taxon>
        <taxon>Duplodnaviria</taxon>
        <taxon>Heunggongvirae</taxon>
        <taxon>Uroviricota</taxon>
        <taxon>Caudoviricetes</taxon>
        <taxon>Barbavirus</taxon>
        <taxon>Barbavirus barba18A</taxon>
    </lineage>
</organism>
<name>A0A7G9VMG5_9CAUD</name>
<reference evidence="3" key="1">
    <citation type="submission" date="2020-05" db="EMBL/GenBank/DDBJ databases">
        <title>Genomics and ecology of novel Flavobacterium phages from the Baltic Sea.</title>
        <authorList>
            <person name="Hoetzinger M."/>
            <person name="Nilsson E."/>
            <person name="Holmfeldt K."/>
        </authorList>
    </citation>
    <scope>NUCLEOTIDE SEQUENCE [LARGE SCALE GENOMIC DNA]</scope>
</reference>
<proteinExistence type="predicted"/>
<dbReference type="Proteomes" id="UP000516111">
    <property type="component" value="Segment"/>
</dbReference>
<evidence type="ECO:0000313" key="3">
    <source>
        <dbReference type="Proteomes" id="UP000516111"/>
    </source>
</evidence>
<dbReference type="EMBL" id="MT497261">
    <property type="protein sequence ID" value="QNO07471.1"/>
    <property type="molecule type" value="Genomic_DNA"/>
</dbReference>
<accession>A0A7G9VMG5</accession>
<feature type="transmembrane region" description="Helical" evidence="1">
    <location>
        <begin position="6"/>
        <end position="28"/>
    </location>
</feature>
<keyword evidence="1" id="KW-0472">Membrane</keyword>
<keyword evidence="1" id="KW-0812">Transmembrane</keyword>